<keyword evidence="11" id="KW-0482">Metalloprotease</keyword>
<keyword evidence="4" id="KW-0964">Secreted</keyword>
<dbReference type="Gene3D" id="3.40.630.10">
    <property type="entry name" value="Zn peptidases"/>
    <property type="match status" value="1"/>
</dbReference>
<reference evidence="17" key="1">
    <citation type="submission" date="2021-12" db="EMBL/GenBank/DDBJ databases">
        <authorList>
            <person name="King R."/>
        </authorList>
    </citation>
    <scope>NUCLEOTIDE SEQUENCE</scope>
</reference>
<dbReference type="GO" id="GO:0005615">
    <property type="term" value="C:extracellular space"/>
    <property type="evidence" value="ECO:0007669"/>
    <property type="project" value="TreeGrafter"/>
</dbReference>
<dbReference type="PRINTS" id="PR00765">
    <property type="entry name" value="CRBOXYPTASEA"/>
</dbReference>
<evidence type="ECO:0000256" key="14">
    <source>
        <dbReference type="ARBA" id="ARBA00069039"/>
    </source>
</evidence>
<dbReference type="CDD" id="cd03860">
    <property type="entry name" value="M14_CP_A-B_like"/>
    <property type="match status" value="1"/>
</dbReference>
<evidence type="ECO:0000256" key="15">
    <source>
        <dbReference type="SAM" id="SignalP"/>
    </source>
</evidence>
<gene>
    <name evidence="17" type="ORF">MELIAE_LOCUS744</name>
</gene>
<evidence type="ECO:0000256" key="11">
    <source>
        <dbReference type="ARBA" id="ARBA00023049"/>
    </source>
</evidence>
<comment type="similarity">
    <text evidence="3">Belongs to the peptidase M14 family.</text>
</comment>
<dbReference type="SMART" id="SM00631">
    <property type="entry name" value="Zn_pept"/>
    <property type="match status" value="1"/>
</dbReference>
<dbReference type="FunFam" id="3.30.70.340:FF:000002">
    <property type="entry name" value="Carboxypeptidase A"/>
    <property type="match status" value="1"/>
</dbReference>
<evidence type="ECO:0000256" key="1">
    <source>
        <dbReference type="ARBA" id="ARBA00001947"/>
    </source>
</evidence>
<keyword evidence="12" id="KW-1015">Disulfide bond</keyword>
<keyword evidence="9" id="KW-0378">Hydrolase</keyword>
<dbReference type="Gene3D" id="3.30.70.340">
    <property type="entry name" value="Metallocarboxypeptidase-like"/>
    <property type="match status" value="1"/>
</dbReference>
<evidence type="ECO:0000313" key="18">
    <source>
        <dbReference type="Proteomes" id="UP001154078"/>
    </source>
</evidence>
<evidence type="ECO:0000256" key="13">
    <source>
        <dbReference type="ARBA" id="ARBA00057299"/>
    </source>
</evidence>
<evidence type="ECO:0000256" key="5">
    <source>
        <dbReference type="ARBA" id="ARBA00022645"/>
    </source>
</evidence>
<evidence type="ECO:0000256" key="2">
    <source>
        <dbReference type="ARBA" id="ARBA00004613"/>
    </source>
</evidence>
<dbReference type="GO" id="GO:0008270">
    <property type="term" value="F:zinc ion binding"/>
    <property type="evidence" value="ECO:0007669"/>
    <property type="project" value="InterPro"/>
</dbReference>
<name>A0A9P0ARP4_BRAAE</name>
<dbReference type="InterPro" id="IPR036990">
    <property type="entry name" value="M14A-like_propep"/>
</dbReference>
<comment type="subcellular location">
    <subcellularLocation>
        <location evidence="2">Secreted</location>
    </subcellularLocation>
</comment>
<evidence type="ECO:0000256" key="4">
    <source>
        <dbReference type="ARBA" id="ARBA00022525"/>
    </source>
</evidence>
<evidence type="ECO:0000256" key="6">
    <source>
        <dbReference type="ARBA" id="ARBA00022670"/>
    </source>
</evidence>
<feature type="domain" description="Peptidase M14" evidence="16">
    <location>
        <begin position="115"/>
        <end position="394"/>
    </location>
</feature>
<feature type="signal peptide" evidence="15">
    <location>
        <begin position="1"/>
        <end position="17"/>
    </location>
</feature>
<keyword evidence="6" id="KW-0645">Protease</keyword>
<evidence type="ECO:0000256" key="7">
    <source>
        <dbReference type="ARBA" id="ARBA00022723"/>
    </source>
</evidence>
<dbReference type="Proteomes" id="UP001154078">
    <property type="component" value="Chromosome 1"/>
</dbReference>
<dbReference type="GO" id="GO:0004181">
    <property type="term" value="F:metallocarboxypeptidase activity"/>
    <property type="evidence" value="ECO:0007669"/>
    <property type="project" value="InterPro"/>
</dbReference>
<organism evidence="17 18">
    <name type="scientific">Brassicogethes aeneus</name>
    <name type="common">Rape pollen beetle</name>
    <name type="synonym">Meligethes aeneus</name>
    <dbReference type="NCBI Taxonomy" id="1431903"/>
    <lineage>
        <taxon>Eukaryota</taxon>
        <taxon>Metazoa</taxon>
        <taxon>Ecdysozoa</taxon>
        <taxon>Arthropoda</taxon>
        <taxon>Hexapoda</taxon>
        <taxon>Insecta</taxon>
        <taxon>Pterygota</taxon>
        <taxon>Neoptera</taxon>
        <taxon>Endopterygota</taxon>
        <taxon>Coleoptera</taxon>
        <taxon>Polyphaga</taxon>
        <taxon>Cucujiformia</taxon>
        <taxon>Nitidulidae</taxon>
        <taxon>Meligethinae</taxon>
        <taxon>Brassicogethes</taxon>
    </lineage>
</organism>
<evidence type="ECO:0000256" key="9">
    <source>
        <dbReference type="ARBA" id="ARBA00022801"/>
    </source>
</evidence>
<dbReference type="InterPro" id="IPR003146">
    <property type="entry name" value="M14A_act_pep"/>
</dbReference>
<protein>
    <recommendedName>
        <fullName evidence="14">Zinc carboxypeptidase A 1</fullName>
    </recommendedName>
</protein>
<keyword evidence="18" id="KW-1185">Reference proteome</keyword>
<evidence type="ECO:0000256" key="3">
    <source>
        <dbReference type="ARBA" id="ARBA00005988"/>
    </source>
</evidence>
<evidence type="ECO:0000256" key="12">
    <source>
        <dbReference type="ARBA" id="ARBA00023157"/>
    </source>
</evidence>
<dbReference type="InterPro" id="IPR057247">
    <property type="entry name" value="CARBOXYPEPT_ZN_2"/>
</dbReference>
<dbReference type="InterPro" id="IPR000834">
    <property type="entry name" value="Peptidase_M14"/>
</dbReference>
<accession>A0A9P0ARP4</accession>
<keyword evidence="7" id="KW-0479">Metal-binding</keyword>
<keyword evidence="10" id="KW-0862">Zinc</keyword>
<proteinExistence type="inferred from homology"/>
<evidence type="ECO:0000259" key="16">
    <source>
        <dbReference type="SMART" id="SM00631"/>
    </source>
</evidence>
<dbReference type="PROSITE" id="PS00133">
    <property type="entry name" value="CARBOXYPEPT_ZN_2"/>
    <property type="match status" value="1"/>
</dbReference>
<dbReference type="Pfam" id="PF02244">
    <property type="entry name" value="Propep_M14"/>
    <property type="match status" value="1"/>
</dbReference>
<dbReference type="PANTHER" id="PTHR11705:SF153">
    <property type="entry name" value="ZINC CARBOXYPEPTIDASE A 1-LIKE PROTEIN"/>
    <property type="match status" value="1"/>
</dbReference>
<dbReference type="GO" id="GO:0006508">
    <property type="term" value="P:proteolysis"/>
    <property type="evidence" value="ECO:0007669"/>
    <property type="project" value="UniProtKB-KW"/>
</dbReference>
<comment type="cofactor">
    <cofactor evidence="1">
        <name>Zn(2+)</name>
        <dbReference type="ChEBI" id="CHEBI:29105"/>
    </cofactor>
</comment>
<keyword evidence="5" id="KW-0121">Carboxypeptidase</keyword>
<comment type="function">
    <text evidence="13">Involved in the digestion of the blood meal.</text>
</comment>
<dbReference type="SUPFAM" id="SSF54897">
    <property type="entry name" value="Protease propeptides/inhibitors"/>
    <property type="match status" value="1"/>
</dbReference>
<keyword evidence="8 15" id="KW-0732">Signal</keyword>
<dbReference type="AlphaFoldDB" id="A0A9P0ARP4"/>
<evidence type="ECO:0000313" key="17">
    <source>
        <dbReference type="EMBL" id="CAH0546621.1"/>
    </source>
</evidence>
<dbReference type="EMBL" id="OV121132">
    <property type="protein sequence ID" value="CAH0546621.1"/>
    <property type="molecule type" value="Genomic_DNA"/>
</dbReference>
<dbReference type="Pfam" id="PF00246">
    <property type="entry name" value="Peptidase_M14"/>
    <property type="match status" value="1"/>
</dbReference>
<evidence type="ECO:0000256" key="8">
    <source>
        <dbReference type="ARBA" id="ARBA00022729"/>
    </source>
</evidence>
<evidence type="ECO:0000256" key="10">
    <source>
        <dbReference type="ARBA" id="ARBA00022833"/>
    </source>
</evidence>
<dbReference type="SUPFAM" id="SSF53187">
    <property type="entry name" value="Zn-dependent exopeptidases"/>
    <property type="match status" value="1"/>
</dbReference>
<dbReference type="PANTHER" id="PTHR11705">
    <property type="entry name" value="PROTEASE FAMILY M14 CARBOXYPEPTIDASE A,B"/>
    <property type="match status" value="1"/>
</dbReference>
<dbReference type="FunFam" id="3.40.630.10:FF:000040">
    <property type="entry name" value="zinc carboxypeptidase"/>
    <property type="match status" value="1"/>
</dbReference>
<feature type="chain" id="PRO_5040213621" description="Zinc carboxypeptidase A 1" evidence="15">
    <location>
        <begin position="18"/>
        <end position="413"/>
    </location>
</feature>
<dbReference type="OrthoDB" id="3626597at2759"/>
<sequence length="413" mass="47232">MKTSIVVLIFAIGGILAHKVRYDNHKLYRLNPKTNEALEQLKQLEENDLEIKFWNDLRGKNHFVDILVPSEKIEEFEKFVRGFEIDLKLINTNIQEVIDAEKTNKRSTGMSWTAYNSLETIVDWMDSLATEYPDKVTKITVGKTYEGRDINGVKLSFNSNNTNNAVFIEANIHAREWITSAVVTWILNEFLTSTDAGVRNLAESHDWYIVPVLNVDGFQYTKTTDRMWRKTRTPYGKCYGVDPNRNWGYHWNEGGTSKNPCSDSYLGPAPFSEECTRTTSKYLSTIADKLIGYIGFHSYSQLLLIPYGHSPAHVENYDQLEEIGLKAAKSLAKRYGTQYTVGNIVETIYIASGSSMDWVKGNYKTPVTYTYELRDTGRYGFLLPAKQIIPTAEETLDSLVTMFEEYDAQTKQI</sequence>